<dbReference type="SUPFAM" id="SSF109998">
    <property type="entry name" value="Triger factor/SurA peptide-binding domain-like"/>
    <property type="match status" value="1"/>
</dbReference>
<feature type="domain" description="PpiC" evidence="9">
    <location>
        <begin position="112"/>
        <end position="214"/>
    </location>
</feature>
<keyword evidence="8 10" id="KW-0413">Isomerase</keyword>
<sequence>MAETLEHARVAVNGTEIPPAAIAAEAQHHPAGTPQEALRAASEALVIRQLLLDEAERLGVEGHDINDDEGRPLSREEAQIEALLASQVKTPKADEATARRYYEGHRARFRSPVLVEAAHILFAADPADPMAYGLATGDARNAIKVLQRQPERFAEWAQKHSVCPSKAQDGMLGQIAPGSLVPEFEEALFKLEAGALHAEPVKTRFGVHVIRAGRRVEAQDLPFEAVERQIVEYLEEASWRRAVAQYVGLLAANAQLEGVEIAAANGPLVQ</sequence>
<dbReference type="InterPro" id="IPR027304">
    <property type="entry name" value="Trigger_fact/SurA_dom_sf"/>
</dbReference>
<dbReference type="PROSITE" id="PS50198">
    <property type="entry name" value="PPIC_PPIASE_2"/>
    <property type="match status" value="1"/>
</dbReference>
<gene>
    <name evidence="10" type="ORF">GTZ99_11725</name>
</gene>
<evidence type="ECO:0000256" key="7">
    <source>
        <dbReference type="ARBA" id="ARBA00031484"/>
    </source>
</evidence>
<dbReference type="RefSeq" id="WP_161719058.1">
    <property type="nucleotide sequence ID" value="NZ_JAAAPO010000004.1"/>
</dbReference>
<reference evidence="11" key="1">
    <citation type="submission" date="2020-01" db="EMBL/GenBank/DDBJ databases">
        <title>Sphingomonas sp. strain CSW-10.</title>
        <authorList>
            <person name="Chen W.-M."/>
        </authorList>
    </citation>
    <scope>NUCLEOTIDE SEQUENCE [LARGE SCALE GENOMIC DNA]</scope>
    <source>
        <strain evidence="11">FSY-8</strain>
    </source>
</reference>
<organism evidence="10 11">
    <name type="scientific">Novosphingobium ovatum</name>
    <dbReference type="NCBI Taxonomy" id="1908523"/>
    <lineage>
        <taxon>Bacteria</taxon>
        <taxon>Pseudomonadati</taxon>
        <taxon>Pseudomonadota</taxon>
        <taxon>Alphaproteobacteria</taxon>
        <taxon>Sphingomonadales</taxon>
        <taxon>Sphingomonadaceae</taxon>
        <taxon>Novosphingobium</taxon>
    </lineage>
</organism>
<keyword evidence="11" id="KW-1185">Reference proteome</keyword>
<evidence type="ECO:0000256" key="8">
    <source>
        <dbReference type="PROSITE-ProRule" id="PRU00278"/>
    </source>
</evidence>
<evidence type="ECO:0000256" key="1">
    <source>
        <dbReference type="ARBA" id="ARBA00000971"/>
    </source>
</evidence>
<dbReference type="InterPro" id="IPR046357">
    <property type="entry name" value="PPIase_dom_sf"/>
</dbReference>
<keyword evidence="5 8" id="KW-0697">Rotamase</keyword>
<dbReference type="EC" id="5.2.1.8" evidence="3"/>
<comment type="catalytic activity">
    <reaction evidence="1">
        <text>[protein]-peptidylproline (omega=180) = [protein]-peptidylproline (omega=0)</text>
        <dbReference type="Rhea" id="RHEA:16237"/>
        <dbReference type="Rhea" id="RHEA-COMP:10747"/>
        <dbReference type="Rhea" id="RHEA-COMP:10748"/>
        <dbReference type="ChEBI" id="CHEBI:83833"/>
        <dbReference type="ChEBI" id="CHEBI:83834"/>
        <dbReference type="EC" id="5.2.1.8"/>
    </reaction>
</comment>
<dbReference type="Proteomes" id="UP000753724">
    <property type="component" value="Unassembled WGS sequence"/>
</dbReference>
<dbReference type="Gene3D" id="3.10.50.40">
    <property type="match status" value="1"/>
</dbReference>
<dbReference type="InterPro" id="IPR000297">
    <property type="entry name" value="PPIase_PpiC"/>
</dbReference>
<evidence type="ECO:0000256" key="3">
    <source>
        <dbReference type="ARBA" id="ARBA00013194"/>
    </source>
</evidence>
<protein>
    <recommendedName>
        <fullName evidence="4">Parvulin-like PPIase</fullName>
        <ecNumber evidence="3">5.2.1.8</ecNumber>
    </recommendedName>
    <alternativeName>
        <fullName evidence="6">Peptidyl-prolyl cis-trans isomerase plp</fullName>
    </alternativeName>
    <alternativeName>
        <fullName evidence="7">Rotamase plp</fullName>
    </alternativeName>
</protein>
<evidence type="ECO:0000313" key="11">
    <source>
        <dbReference type="Proteomes" id="UP000753724"/>
    </source>
</evidence>
<dbReference type="EMBL" id="JAAAPO010000004">
    <property type="protein sequence ID" value="NBC37226.1"/>
    <property type="molecule type" value="Genomic_DNA"/>
</dbReference>
<evidence type="ECO:0000256" key="2">
    <source>
        <dbReference type="ARBA" id="ARBA00007656"/>
    </source>
</evidence>
<accession>A0ABW9XFD0</accession>
<name>A0ABW9XFD0_9SPHN</name>
<evidence type="ECO:0000313" key="10">
    <source>
        <dbReference type="EMBL" id="NBC37226.1"/>
    </source>
</evidence>
<dbReference type="Pfam" id="PF00639">
    <property type="entry name" value="Rotamase"/>
    <property type="match status" value="1"/>
</dbReference>
<evidence type="ECO:0000256" key="4">
    <source>
        <dbReference type="ARBA" id="ARBA00018370"/>
    </source>
</evidence>
<proteinExistence type="inferred from homology"/>
<dbReference type="PANTHER" id="PTHR47245">
    <property type="entry name" value="PEPTIDYLPROLYL ISOMERASE"/>
    <property type="match status" value="1"/>
</dbReference>
<evidence type="ECO:0000259" key="9">
    <source>
        <dbReference type="PROSITE" id="PS50198"/>
    </source>
</evidence>
<evidence type="ECO:0000256" key="5">
    <source>
        <dbReference type="ARBA" id="ARBA00023110"/>
    </source>
</evidence>
<dbReference type="GO" id="GO:0016853">
    <property type="term" value="F:isomerase activity"/>
    <property type="evidence" value="ECO:0007669"/>
    <property type="project" value="UniProtKB-KW"/>
</dbReference>
<comment type="similarity">
    <text evidence="2">Belongs to the PpiC/parvulin rotamase family.</text>
</comment>
<dbReference type="PANTHER" id="PTHR47245:SF2">
    <property type="entry name" value="PEPTIDYL-PROLYL CIS-TRANS ISOMERASE HP_0175-RELATED"/>
    <property type="match status" value="1"/>
</dbReference>
<comment type="caution">
    <text evidence="10">The sequence shown here is derived from an EMBL/GenBank/DDBJ whole genome shotgun (WGS) entry which is preliminary data.</text>
</comment>
<dbReference type="SUPFAM" id="SSF54534">
    <property type="entry name" value="FKBP-like"/>
    <property type="match status" value="1"/>
</dbReference>
<evidence type="ECO:0000256" key="6">
    <source>
        <dbReference type="ARBA" id="ARBA00030642"/>
    </source>
</evidence>
<dbReference type="InterPro" id="IPR050245">
    <property type="entry name" value="PrsA_foldase"/>
</dbReference>